<dbReference type="InterPro" id="IPR000092">
    <property type="entry name" value="Polyprenyl_synt"/>
</dbReference>
<evidence type="ECO:0000256" key="2">
    <source>
        <dbReference type="ARBA" id="ARBA00022842"/>
    </source>
</evidence>
<name>A0A4P9Y170_9FUNG</name>
<dbReference type="PANTHER" id="PTHR12001:SF44">
    <property type="entry name" value="GERANYLGERANYL PYROPHOSPHATE SYNTHASE"/>
    <property type="match status" value="1"/>
</dbReference>
<sequence length="106" mass="12402">DYIPLVNQLSVHFQIRDDYMNIQSTEYTNTKGYCEDITEGKFSFPVIHSIHSDPNNRQMINILKQRTTDFDLKKHAISLLRDSGSFEYTLDYLHKVEADCRSLIAE</sequence>
<gene>
    <name evidence="3" type="ORF">BJ684DRAFT_6736</name>
</gene>
<dbReference type="EMBL" id="KZ988337">
    <property type="protein sequence ID" value="RKP12424.1"/>
    <property type="molecule type" value="Genomic_DNA"/>
</dbReference>
<evidence type="ECO:0000313" key="4">
    <source>
        <dbReference type="Proteomes" id="UP000267251"/>
    </source>
</evidence>
<dbReference type="GO" id="GO:0046872">
    <property type="term" value="F:metal ion binding"/>
    <property type="evidence" value="ECO:0007669"/>
    <property type="project" value="UniProtKB-KW"/>
</dbReference>
<dbReference type="Pfam" id="PF00348">
    <property type="entry name" value="polyprenyl_synt"/>
    <property type="match status" value="1"/>
</dbReference>
<dbReference type="AlphaFoldDB" id="A0A4P9Y170"/>
<evidence type="ECO:0000256" key="1">
    <source>
        <dbReference type="ARBA" id="ARBA00022723"/>
    </source>
</evidence>
<keyword evidence="2" id="KW-0460">Magnesium</keyword>
<dbReference type="PANTHER" id="PTHR12001">
    <property type="entry name" value="GERANYLGERANYL PYROPHOSPHATE SYNTHASE"/>
    <property type="match status" value="1"/>
</dbReference>
<accession>A0A4P9Y170</accession>
<proteinExistence type="predicted"/>
<dbReference type="OrthoDB" id="6921389at2759"/>
<protein>
    <submittedName>
        <fullName evidence="3">Isoprenoid synthase domain-containing protein</fullName>
    </submittedName>
</protein>
<keyword evidence="1" id="KW-0479">Metal-binding</keyword>
<keyword evidence="4" id="KW-1185">Reference proteome</keyword>
<dbReference type="Proteomes" id="UP000267251">
    <property type="component" value="Unassembled WGS sequence"/>
</dbReference>
<feature type="non-terminal residue" evidence="3">
    <location>
        <position position="1"/>
    </location>
</feature>
<dbReference type="InterPro" id="IPR008949">
    <property type="entry name" value="Isoprenoid_synthase_dom_sf"/>
</dbReference>
<dbReference type="GO" id="GO:0004659">
    <property type="term" value="F:prenyltransferase activity"/>
    <property type="evidence" value="ECO:0007669"/>
    <property type="project" value="InterPro"/>
</dbReference>
<dbReference type="Gene3D" id="1.10.600.10">
    <property type="entry name" value="Farnesyl Diphosphate Synthase"/>
    <property type="match status" value="1"/>
</dbReference>
<organism evidence="3 4">
    <name type="scientific">Piptocephalis cylindrospora</name>
    <dbReference type="NCBI Taxonomy" id="1907219"/>
    <lineage>
        <taxon>Eukaryota</taxon>
        <taxon>Fungi</taxon>
        <taxon>Fungi incertae sedis</taxon>
        <taxon>Zoopagomycota</taxon>
        <taxon>Zoopagomycotina</taxon>
        <taxon>Zoopagomycetes</taxon>
        <taxon>Zoopagales</taxon>
        <taxon>Piptocephalidaceae</taxon>
        <taxon>Piptocephalis</taxon>
    </lineage>
</organism>
<dbReference type="GO" id="GO:0008299">
    <property type="term" value="P:isoprenoid biosynthetic process"/>
    <property type="evidence" value="ECO:0007669"/>
    <property type="project" value="InterPro"/>
</dbReference>
<evidence type="ECO:0000313" key="3">
    <source>
        <dbReference type="EMBL" id="RKP12424.1"/>
    </source>
</evidence>
<dbReference type="SUPFAM" id="SSF48576">
    <property type="entry name" value="Terpenoid synthases"/>
    <property type="match status" value="1"/>
</dbReference>
<reference evidence="4" key="1">
    <citation type="journal article" date="2018" name="Nat. Microbiol.">
        <title>Leveraging single-cell genomics to expand the fungal tree of life.</title>
        <authorList>
            <person name="Ahrendt S.R."/>
            <person name="Quandt C.A."/>
            <person name="Ciobanu D."/>
            <person name="Clum A."/>
            <person name="Salamov A."/>
            <person name="Andreopoulos B."/>
            <person name="Cheng J.F."/>
            <person name="Woyke T."/>
            <person name="Pelin A."/>
            <person name="Henrissat B."/>
            <person name="Reynolds N.K."/>
            <person name="Benny G.L."/>
            <person name="Smith M.E."/>
            <person name="James T.Y."/>
            <person name="Grigoriev I.V."/>
        </authorList>
    </citation>
    <scope>NUCLEOTIDE SEQUENCE [LARGE SCALE GENOMIC DNA]</scope>
</reference>
<feature type="non-terminal residue" evidence="3">
    <location>
        <position position="106"/>
    </location>
</feature>